<accession>A0A0S4R0G5</accession>
<dbReference type="NCBIfam" id="TIGR00131">
    <property type="entry name" value="gal_kin"/>
    <property type="match status" value="1"/>
</dbReference>
<evidence type="ECO:0000256" key="8">
    <source>
        <dbReference type="ARBA" id="ARBA00022842"/>
    </source>
</evidence>
<dbReference type="PANTHER" id="PTHR10457">
    <property type="entry name" value="MEVALONATE KINASE/GALACTOKINASE"/>
    <property type="match status" value="1"/>
</dbReference>
<dbReference type="PIRSF" id="PIRSF000530">
    <property type="entry name" value="Galactokinase"/>
    <property type="match status" value="1"/>
</dbReference>
<keyword evidence="2" id="KW-0963">Cytoplasm</keyword>
<dbReference type="EMBL" id="FAOZ01000045">
    <property type="protein sequence ID" value="CUU60700.1"/>
    <property type="molecule type" value="Genomic_DNA"/>
</dbReference>
<dbReference type="InterPro" id="IPR013750">
    <property type="entry name" value="GHMP_kinase_C_dom"/>
</dbReference>
<dbReference type="EC" id="2.7.1.6" evidence="11"/>
<comment type="similarity">
    <text evidence="1">Belongs to the GHMP kinase family. GalK subfamily.</text>
</comment>
<evidence type="ECO:0000256" key="11">
    <source>
        <dbReference type="NCBIfam" id="TIGR00131"/>
    </source>
</evidence>
<evidence type="ECO:0000313" key="15">
    <source>
        <dbReference type="EMBL" id="CUU60700.1"/>
    </source>
</evidence>
<dbReference type="InterPro" id="IPR036554">
    <property type="entry name" value="GHMP_kinase_C_sf"/>
</dbReference>
<evidence type="ECO:0000256" key="4">
    <source>
        <dbReference type="ARBA" id="ARBA00022723"/>
    </source>
</evidence>
<dbReference type="InterPro" id="IPR006206">
    <property type="entry name" value="Mevalonate/galactokinase"/>
</dbReference>
<evidence type="ECO:0000259" key="14">
    <source>
        <dbReference type="Pfam" id="PF10509"/>
    </source>
</evidence>
<feature type="domain" description="GHMP kinase C-terminal" evidence="13">
    <location>
        <begin position="302"/>
        <end position="376"/>
    </location>
</feature>
<dbReference type="Gene3D" id="3.30.230.10">
    <property type="match status" value="1"/>
</dbReference>
<dbReference type="FunFam" id="3.30.70.890:FF:000001">
    <property type="entry name" value="Galactokinase"/>
    <property type="match status" value="1"/>
</dbReference>
<keyword evidence="6 15" id="KW-0418">Kinase</keyword>
<dbReference type="Gene3D" id="3.30.70.890">
    <property type="entry name" value="GHMP kinase, C-terminal domain"/>
    <property type="match status" value="1"/>
</dbReference>
<dbReference type="Pfam" id="PF10509">
    <property type="entry name" value="GalKase_gal_bdg"/>
    <property type="match status" value="1"/>
</dbReference>
<keyword evidence="16" id="KW-1185">Reference proteome</keyword>
<feature type="domain" description="Galactokinase N-terminal" evidence="14">
    <location>
        <begin position="11"/>
        <end position="58"/>
    </location>
</feature>
<proteinExistence type="inferred from homology"/>
<sequence>MSSVSDAAEIFRTVMGRTPEGEWVAPGRVNVIGEHTDHSEGLALPIALPQRVVVAAARRDDRHLVIHSAQMPDDRRTLRLDELEPGDASSHRVGSGADSPGGVDGWAAYVAGVAWALREAGHHLGGVDIVVDGDVPQGAGLSSSAALECATALALRDLFSLAVSRPELVRLAQRAENDFVGVPCGILDQSASLLATAGHALLLDVRSQTSEQIFFDLAAAGLTLLVIDTRTVRALVDGEYAARQQACLRAARQLGLPALRDATLDDVRGLADAELRRRARHVVTENARVAETAAILRGGGGGDVRAIGPLLTASHISLRDDFEVTVPQLDVAAAAAVAAGAYGARMTGGGFGGCVIALVDEDRADQVAVEVRREFARLGFQPPTHFRAVPSPGAHRIG</sequence>
<feature type="domain" description="GHMP kinase N-terminal" evidence="12">
    <location>
        <begin position="109"/>
        <end position="194"/>
    </location>
</feature>
<dbReference type="InterPro" id="IPR019539">
    <property type="entry name" value="GalKase_N"/>
</dbReference>
<name>A0A0S4R0G5_9ACTN</name>
<dbReference type="FunFam" id="3.30.230.10:FF:000017">
    <property type="entry name" value="Galactokinase"/>
    <property type="match status" value="1"/>
</dbReference>
<dbReference type="Pfam" id="PF00288">
    <property type="entry name" value="GHMP_kinases_N"/>
    <property type="match status" value="1"/>
</dbReference>
<evidence type="ECO:0000256" key="1">
    <source>
        <dbReference type="ARBA" id="ARBA00006566"/>
    </source>
</evidence>
<dbReference type="GO" id="GO:0046872">
    <property type="term" value="F:metal ion binding"/>
    <property type="evidence" value="ECO:0007669"/>
    <property type="project" value="UniProtKB-KW"/>
</dbReference>
<organism evidence="15 16">
    <name type="scientific">Parafrankia irregularis</name>
    <dbReference type="NCBI Taxonomy" id="795642"/>
    <lineage>
        <taxon>Bacteria</taxon>
        <taxon>Bacillati</taxon>
        <taxon>Actinomycetota</taxon>
        <taxon>Actinomycetes</taxon>
        <taxon>Frankiales</taxon>
        <taxon>Frankiaceae</taxon>
        <taxon>Parafrankia</taxon>
    </lineage>
</organism>
<evidence type="ECO:0000256" key="9">
    <source>
        <dbReference type="ARBA" id="ARBA00023144"/>
    </source>
</evidence>
<dbReference type="PANTHER" id="PTHR10457:SF7">
    <property type="entry name" value="GALACTOKINASE-RELATED"/>
    <property type="match status" value="1"/>
</dbReference>
<dbReference type="RefSeq" id="WP_207550486.1">
    <property type="nucleotide sequence ID" value="NZ_FAOZ01000045.1"/>
</dbReference>
<dbReference type="Pfam" id="PF08544">
    <property type="entry name" value="GHMP_kinases_C"/>
    <property type="match status" value="1"/>
</dbReference>
<reference evidence="16" key="1">
    <citation type="submission" date="2015-11" db="EMBL/GenBank/DDBJ databases">
        <authorList>
            <person name="Varghese N."/>
        </authorList>
    </citation>
    <scope>NUCLEOTIDE SEQUENCE [LARGE SCALE GENOMIC DNA]</scope>
    <source>
        <strain evidence="16">DSM 45899</strain>
    </source>
</reference>
<keyword evidence="4" id="KW-0479">Metal-binding</keyword>
<keyword evidence="8" id="KW-0460">Magnesium</keyword>
<dbReference type="InterPro" id="IPR000705">
    <property type="entry name" value="Galactokinase"/>
</dbReference>
<dbReference type="InterPro" id="IPR006203">
    <property type="entry name" value="GHMP_knse_ATP-bd_CS"/>
</dbReference>
<dbReference type="GO" id="GO:0005524">
    <property type="term" value="F:ATP binding"/>
    <property type="evidence" value="ECO:0007669"/>
    <property type="project" value="UniProtKB-UniRule"/>
</dbReference>
<evidence type="ECO:0000256" key="10">
    <source>
        <dbReference type="ARBA" id="ARBA00023277"/>
    </source>
</evidence>
<dbReference type="InterPro" id="IPR014721">
    <property type="entry name" value="Ribsml_uS5_D2-typ_fold_subgr"/>
</dbReference>
<dbReference type="SUPFAM" id="SSF54211">
    <property type="entry name" value="Ribosomal protein S5 domain 2-like"/>
    <property type="match status" value="1"/>
</dbReference>
<dbReference type="AlphaFoldDB" id="A0A0S4R0G5"/>
<dbReference type="SUPFAM" id="SSF55060">
    <property type="entry name" value="GHMP Kinase, C-terminal domain"/>
    <property type="match status" value="1"/>
</dbReference>
<evidence type="ECO:0000313" key="16">
    <source>
        <dbReference type="Proteomes" id="UP000198802"/>
    </source>
</evidence>
<keyword evidence="10" id="KW-0119">Carbohydrate metabolism</keyword>
<dbReference type="PRINTS" id="PR00959">
    <property type="entry name" value="MEVGALKINASE"/>
</dbReference>
<keyword evidence="5" id="KW-0547">Nucleotide-binding</keyword>
<dbReference type="PRINTS" id="PR00473">
    <property type="entry name" value="GALCTOKINASE"/>
</dbReference>
<dbReference type="InterPro" id="IPR020568">
    <property type="entry name" value="Ribosomal_Su5_D2-typ_SF"/>
</dbReference>
<gene>
    <name evidence="15" type="ORF">Ga0074812_14521</name>
</gene>
<keyword evidence="3" id="KW-0808">Transferase</keyword>
<dbReference type="GO" id="GO:0006012">
    <property type="term" value="P:galactose metabolic process"/>
    <property type="evidence" value="ECO:0007669"/>
    <property type="project" value="UniProtKB-UniRule"/>
</dbReference>
<evidence type="ECO:0000256" key="2">
    <source>
        <dbReference type="ARBA" id="ARBA00022490"/>
    </source>
</evidence>
<keyword evidence="9" id="KW-0299">Galactose metabolism</keyword>
<evidence type="ECO:0000259" key="13">
    <source>
        <dbReference type="Pfam" id="PF08544"/>
    </source>
</evidence>
<evidence type="ECO:0000256" key="7">
    <source>
        <dbReference type="ARBA" id="ARBA00022840"/>
    </source>
</evidence>
<evidence type="ECO:0000256" key="3">
    <source>
        <dbReference type="ARBA" id="ARBA00022679"/>
    </source>
</evidence>
<evidence type="ECO:0000256" key="5">
    <source>
        <dbReference type="ARBA" id="ARBA00022741"/>
    </source>
</evidence>
<dbReference type="GO" id="GO:0004335">
    <property type="term" value="F:galactokinase activity"/>
    <property type="evidence" value="ECO:0007669"/>
    <property type="project" value="UniProtKB-UniRule"/>
</dbReference>
<dbReference type="PROSITE" id="PS00627">
    <property type="entry name" value="GHMP_KINASES_ATP"/>
    <property type="match status" value="1"/>
</dbReference>
<dbReference type="InterPro" id="IPR006204">
    <property type="entry name" value="GHMP_kinase_N_dom"/>
</dbReference>
<evidence type="ECO:0000259" key="12">
    <source>
        <dbReference type="Pfam" id="PF00288"/>
    </source>
</evidence>
<keyword evidence="7" id="KW-0067">ATP-binding</keyword>
<evidence type="ECO:0000256" key="6">
    <source>
        <dbReference type="ARBA" id="ARBA00022777"/>
    </source>
</evidence>
<protein>
    <recommendedName>
        <fullName evidence="11">Galactokinase</fullName>
        <ecNumber evidence="11">2.7.1.6</ecNumber>
    </recommendedName>
</protein>
<dbReference type="GO" id="GO:0005829">
    <property type="term" value="C:cytosol"/>
    <property type="evidence" value="ECO:0007669"/>
    <property type="project" value="TreeGrafter"/>
</dbReference>
<dbReference type="Proteomes" id="UP000198802">
    <property type="component" value="Unassembled WGS sequence"/>
</dbReference>